<dbReference type="EMBL" id="VSSQ01051360">
    <property type="protein sequence ID" value="MPN05455.1"/>
    <property type="molecule type" value="Genomic_DNA"/>
</dbReference>
<reference evidence="1" key="1">
    <citation type="submission" date="2019-08" db="EMBL/GenBank/DDBJ databases">
        <authorList>
            <person name="Kucharzyk K."/>
            <person name="Murdoch R.W."/>
            <person name="Higgins S."/>
            <person name="Loffler F."/>
        </authorList>
    </citation>
    <scope>NUCLEOTIDE SEQUENCE</scope>
</reference>
<dbReference type="SUPFAM" id="SSF53335">
    <property type="entry name" value="S-adenosyl-L-methionine-dependent methyltransferases"/>
    <property type="match status" value="1"/>
</dbReference>
<dbReference type="AlphaFoldDB" id="A0A645ETU3"/>
<name>A0A645ETU3_9ZZZZ</name>
<evidence type="ECO:0000313" key="1">
    <source>
        <dbReference type="EMBL" id="MPN05455.1"/>
    </source>
</evidence>
<comment type="caution">
    <text evidence="1">The sequence shown here is derived from an EMBL/GenBank/DDBJ whole genome shotgun (WGS) entry which is preliminary data.</text>
</comment>
<accession>A0A645ETU3</accession>
<protein>
    <submittedName>
        <fullName evidence="1">Uncharacterized protein</fullName>
    </submittedName>
</protein>
<proteinExistence type="predicted"/>
<dbReference type="InterPro" id="IPR029063">
    <property type="entry name" value="SAM-dependent_MTases_sf"/>
</dbReference>
<gene>
    <name evidence="1" type="ORF">SDC9_152705</name>
</gene>
<organism evidence="1">
    <name type="scientific">bioreactor metagenome</name>
    <dbReference type="NCBI Taxonomy" id="1076179"/>
    <lineage>
        <taxon>unclassified sequences</taxon>
        <taxon>metagenomes</taxon>
        <taxon>ecological metagenomes</taxon>
    </lineage>
</organism>
<dbReference type="Gene3D" id="3.40.50.150">
    <property type="entry name" value="Vaccinia Virus protein VP39"/>
    <property type="match status" value="1"/>
</dbReference>
<sequence>MPGHETHLALVRQVAELLAPGGLFIHSEWQFQRSPKLMARVQDWHLAGLDAADLEPGDTLLDWRQSEADQAGKPGLRYVQLFSSDELAELALAGGFKIIGQFDSDGAGGNLSLYQIWQKQ</sequence>